<keyword evidence="7 8" id="KW-0472">Membrane</keyword>
<keyword evidence="5 8" id="KW-0812">Transmembrane</keyword>
<evidence type="ECO:0000256" key="4">
    <source>
        <dbReference type="ARBA" id="ARBA00022475"/>
    </source>
</evidence>
<dbReference type="EMBL" id="JAMOIL010000022">
    <property type="protein sequence ID" value="MCM0621764.1"/>
    <property type="molecule type" value="Genomic_DNA"/>
</dbReference>
<feature type="domain" description="EamA" evidence="9">
    <location>
        <begin position="11"/>
        <end position="52"/>
    </location>
</feature>
<dbReference type="InterPro" id="IPR037185">
    <property type="entry name" value="EmrE-like"/>
</dbReference>
<feature type="transmembrane region" description="Helical" evidence="8">
    <location>
        <begin position="36"/>
        <end position="53"/>
    </location>
</feature>
<evidence type="ECO:0000313" key="10">
    <source>
        <dbReference type="EMBL" id="MCM0621764.1"/>
    </source>
</evidence>
<protein>
    <submittedName>
        <fullName evidence="10">EamA family transporter RarD</fullName>
    </submittedName>
</protein>
<feature type="transmembrane region" description="Helical" evidence="8">
    <location>
        <begin position="59"/>
        <end position="75"/>
    </location>
</feature>
<reference evidence="10" key="1">
    <citation type="submission" date="2022-05" db="EMBL/GenBank/DDBJ databases">
        <authorList>
            <person name="Tuo L."/>
        </authorList>
    </citation>
    <scope>NUCLEOTIDE SEQUENCE</scope>
    <source>
        <strain evidence="10">BSK12Z-4</strain>
    </source>
</reference>
<evidence type="ECO:0000256" key="3">
    <source>
        <dbReference type="ARBA" id="ARBA00022448"/>
    </source>
</evidence>
<dbReference type="InterPro" id="IPR004626">
    <property type="entry name" value="RarD"/>
</dbReference>
<keyword evidence="3" id="KW-0813">Transport</keyword>
<organism evidence="10 11">
    <name type="scientific">Nocardioides bruguierae</name>
    <dbReference type="NCBI Taxonomy" id="2945102"/>
    <lineage>
        <taxon>Bacteria</taxon>
        <taxon>Bacillati</taxon>
        <taxon>Actinomycetota</taxon>
        <taxon>Actinomycetes</taxon>
        <taxon>Propionibacteriales</taxon>
        <taxon>Nocardioidaceae</taxon>
        <taxon>Nocardioides</taxon>
    </lineage>
</organism>
<evidence type="ECO:0000256" key="1">
    <source>
        <dbReference type="ARBA" id="ARBA00004651"/>
    </source>
</evidence>
<keyword evidence="4" id="KW-1003">Cell membrane</keyword>
<evidence type="ECO:0000256" key="5">
    <source>
        <dbReference type="ARBA" id="ARBA00022692"/>
    </source>
</evidence>
<name>A0A9X2DC24_9ACTN</name>
<dbReference type="Proteomes" id="UP001139485">
    <property type="component" value="Unassembled WGS sequence"/>
</dbReference>
<evidence type="ECO:0000256" key="8">
    <source>
        <dbReference type="SAM" id="Phobius"/>
    </source>
</evidence>
<dbReference type="Pfam" id="PF00892">
    <property type="entry name" value="EamA"/>
    <property type="match status" value="1"/>
</dbReference>
<dbReference type="AlphaFoldDB" id="A0A9X2DC24"/>
<comment type="subcellular location">
    <subcellularLocation>
        <location evidence="1">Cell membrane</location>
        <topology evidence="1">Multi-pass membrane protein</topology>
    </subcellularLocation>
</comment>
<sequence>MASSQHVVETALGYYINPLVSVLLGVLFLGERLRRLQWVAIGLVVLAVLVLTIGYGRLPWIALVLAFSFGTYGLLKKKAAAGAVESLTVETAVVAGPALAYLVWLGAAGQAQAGAHGTGHALLFATTGVVTAVPLLCFGAAAIRLSLTTIGMLQYLTPTIQFLIGVYVQGEAMPTERWVGFALVWLGLVVFTVEAIRGSRRRVVAPVA</sequence>
<dbReference type="SUPFAM" id="SSF103481">
    <property type="entry name" value="Multidrug resistance efflux transporter EmrE"/>
    <property type="match status" value="2"/>
</dbReference>
<gene>
    <name evidence="10" type="primary">rarD</name>
    <name evidence="10" type="ORF">M8330_15845</name>
</gene>
<comment type="caution">
    <text evidence="10">The sequence shown here is derived from an EMBL/GenBank/DDBJ whole genome shotgun (WGS) entry which is preliminary data.</text>
</comment>
<dbReference type="NCBIfam" id="TIGR00688">
    <property type="entry name" value="rarD"/>
    <property type="match status" value="1"/>
</dbReference>
<keyword evidence="6 8" id="KW-1133">Transmembrane helix</keyword>
<dbReference type="PANTHER" id="PTHR22911:SF137">
    <property type="entry name" value="SOLUTE CARRIER FAMILY 35 MEMBER G2-RELATED"/>
    <property type="match status" value="1"/>
</dbReference>
<dbReference type="RefSeq" id="WP_250828100.1">
    <property type="nucleotide sequence ID" value="NZ_JAMOIL010000022.1"/>
</dbReference>
<feature type="transmembrane region" description="Helical" evidence="8">
    <location>
        <begin position="178"/>
        <end position="196"/>
    </location>
</feature>
<proteinExistence type="inferred from homology"/>
<dbReference type="PANTHER" id="PTHR22911">
    <property type="entry name" value="ACYL-MALONYL CONDENSING ENZYME-RELATED"/>
    <property type="match status" value="1"/>
</dbReference>
<feature type="transmembrane region" description="Helical" evidence="8">
    <location>
        <begin position="155"/>
        <end position="172"/>
    </location>
</feature>
<accession>A0A9X2DC24</accession>
<feature type="transmembrane region" description="Helical" evidence="8">
    <location>
        <begin position="87"/>
        <end position="109"/>
    </location>
</feature>
<dbReference type="InterPro" id="IPR000620">
    <property type="entry name" value="EamA_dom"/>
</dbReference>
<comment type="similarity">
    <text evidence="2">Belongs to the EamA transporter family.</text>
</comment>
<feature type="transmembrane region" description="Helical" evidence="8">
    <location>
        <begin position="121"/>
        <end position="143"/>
    </location>
</feature>
<dbReference type="GO" id="GO:0005886">
    <property type="term" value="C:plasma membrane"/>
    <property type="evidence" value="ECO:0007669"/>
    <property type="project" value="UniProtKB-SubCell"/>
</dbReference>
<evidence type="ECO:0000259" key="9">
    <source>
        <dbReference type="Pfam" id="PF00892"/>
    </source>
</evidence>
<keyword evidence="11" id="KW-1185">Reference proteome</keyword>
<evidence type="ECO:0000256" key="6">
    <source>
        <dbReference type="ARBA" id="ARBA00022989"/>
    </source>
</evidence>
<evidence type="ECO:0000256" key="2">
    <source>
        <dbReference type="ARBA" id="ARBA00007362"/>
    </source>
</evidence>
<feature type="transmembrane region" description="Helical" evidence="8">
    <location>
        <begin position="12"/>
        <end position="29"/>
    </location>
</feature>
<evidence type="ECO:0000313" key="11">
    <source>
        <dbReference type="Proteomes" id="UP001139485"/>
    </source>
</evidence>
<evidence type="ECO:0000256" key="7">
    <source>
        <dbReference type="ARBA" id="ARBA00023136"/>
    </source>
</evidence>